<keyword evidence="3" id="KW-0732">Signal</keyword>
<evidence type="ECO:0000259" key="5">
    <source>
        <dbReference type="Pfam" id="PF00135"/>
    </source>
</evidence>
<dbReference type="PANTHER" id="PTHR43918">
    <property type="entry name" value="ACETYLCHOLINESTERASE"/>
    <property type="match status" value="1"/>
</dbReference>
<evidence type="ECO:0000256" key="3">
    <source>
        <dbReference type="RuleBase" id="RU361235"/>
    </source>
</evidence>
<proteinExistence type="inferred from homology"/>
<dbReference type="Proteomes" id="UP000285326">
    <property type="component" value="Unassembled WGS sequence"/>
</dbReference>
<feature type="signal peptide" evidence="3">
    <location>
        <begin position="1"/>
        <end position="17"/>
    </location>
</feature>
<comment type="similarity">
    <text evidence="1 3">Belongs to the type-B carboxylesterase/lipase family.</text>
</comment>
<protein>
    <recommendedName>
        <fullName evidence="3">Carboxylic ester hydrolase</fullName>
        <ecNumber evidence="3">3.1.1.-</ecNumber>
    </recommendedName>
</protein>
<dbReference type="InterPro" id="IPR002018">
    <property type="entry name" value="CarbesteraseB"/>
</dbReference>
<feature type="chain" id="PRO_5018807576" description="Carboxylic ester hydrolase" evidence="3">
    <location>
        <begin position="18"/>
        <end position="602"/>
    </location>
</feature>
<comment type="caution">
    <text evidence="6">The sequence shown here is derived from an EMBL/GenBank/DDBJ whole genome shotgun (WGS) entry which is preliminary data.</text>
</comment>
<feature type="domain" description="Carboxylesterase type B" evidence="5">
    <location>
        <begin position="32"/>
        <end position="376"/>
    </location>
</feature>
<evidence type="ECO:0000313" key="7">
    <source>
        <dbReference type="Proteomes" id="UP000285326"/>
    </source>
</evidence>
<dbReference type="EC" id="3.1.1.-" evidence="3"/>
<accession>A0A420J178</accession>
<dbReference type="EMBL" id="MCBS01019219">
    <property type="protein sequence ID" value="RKF80541.1"/>
    <property type="molecule type" value="Genomic_DNA"/>
</dbReference>
<dbReference type="Gene3D" id="3.40.50.1820">
    <property type="entry name" value="alpha/beta hydrolase"/>
    <property type="match status" value="2"/>
</dbReference>
<evidence type="ECO:0000256" key="2">
    <source>
        <dbReference type="ARBA" id="ARBA00022801"/>
    </source>
</evidence>
<dbReference type="InterPro" id="IPR029058">
    <property type="entry name" value="AB_hydrolase_fold"/>
</dbReference>
<dbReference type="Pfam" id="PF00135">
    <property type="entry name" value="COesterase"/>
    <property type="match status" value="1"/>
</dbReference>
<sequence>MKPIALFTVFAICFVYAQVPETKDSVWRVGQTVLTDSGPVTGHDAGNNKNVSEYLGIPFAQPPTRDLRFAAPKKFEGSAPIIATKFGPSCSVAPTSTDGPKPEDLFKANLTSQTRIVNQIFTDSNAVSEDCLYLNIWTKPQTGEKKKAVLVWVYGGAFSFGSSAVPVYNGRNLAAQEDVVVFFDHSASIKTNCDGSYRLSIFGFPGHPNGTFNTGILDQRLAVEWVRDNIEKFGGDASRITLFGQSAGAASIDYHTYAWASNPIVSSVILQSGSAYSWGLPSSQSATSKAWFETSSKLGCGDAASPRDTLLSCMRAKSTNEIFAAFPSNSADPILGPFVPTVDNTVIFANYSQKKPADIPMLLGSNDYEAGLFRTEFAIKGLILPETFWTDFNYQEFTCPCSDRANASLRMKSPLWRYRYMGNFSNLEISPYSGSYHAVELPILFNVFPETSPSTLYESRTADYMRGAWSTFAKNPTTGLTEYGWPVYDPTKDTLIRIGSENIDGPNLINPYRYDADCQFFNVSSLDPSKFTEFPDLGANVTPTSGLHSMPSATSSVRNGENRTAIANPATTTPKSSANKSFFIGSLGLVSFFVIGISPYFL</sequence>
<keyword evidence="4" id="KW-0812">Transmembrane</keyword>
<dbReference type="SUPFAM" id="SSF53474">
    <property type="entry name" value="alpha/beta-Hydrolases"/>
    <property type="match status" value="1"/>
</dbReference>
<dbReference type="InterPro" id="IPR019826">
    <property type="entry name" value="Carboxylesterase_B_AS"/>
</dbReference>
<evidence type="ECO:0000256" key="1">
    <source>
        <dbReference type="ARBA" id="ARBA00005964"/>
    </source>
</evidence>
<organism evidence="6 7">
    <name type="scientific">Golovinomyces cichoracearum</name>
    <dbReference type="NCBI Taxonomy" id="62708"/>
    <lineage>
        <taxon>Eukaryota</taxon>
        <taxon>Fungi</taxon>
        <taxon>Dikarya</taxon>
        <taxon>Ascomycota</taxon>
        <taxon>Pezizomycotina</taxon>
        <taxon>Leotiomycetes</taxon>
        <taxon>Erysiphales</taxon>
        <taxon>Erysiphaceae</taxon>
        <taxon>Golovinomyces</taxon>
    </lineage>
</organism>
<name>A0A420J178_9PEZI</name>
<keyword evidence="4" id="KW-0472">Membrane</keyword>
<dbReference type="PANTHER" id="PTHR43918:SF4">
    <property type="entry name" value="CARBOXYLIC ESTER HYDROLASE"/>
    <property type="match status" value="1"/>
</dbReference>
<dbReference type="InterPro" id="IPR050654">
    <property type="entry name" value="AChE-related_enzymes"/>
</dbReference>
<gene>
    <name evidence="6" type="ORF">GcM1_192035</name>
</gene>
<keyword evidence="2 3" id="KW-0378">Hydrolase</keyword>
<evidence type="ECO:0000313" key="6">
    <source>
        <dbReference type="EMBL" id="RKF80541.1"/>
    </source>
</evidence>
<dbReference type="GO" id="GO:0052689">
    <property type="term" value="F:carboxylic ester hydrolase activity"/>
    <property type="evidence" value="ECO:0007669"/>
    <property type="project" value="TreeGrafter"/>
</dbReference>
<keyword evidence="4" id="KW-1133">Transmembrane helix</keyword>
<reference evidence="6 7" key="1">
    <citation type="journal article" date="2018" name="BMC Genomics">
        <title>Comparative genome analyses reveal sequence features reflecting distinct modes of host-adaptation between dicot and monocot powdery mildew.</title>
        <authorList>
            <person name="Wu Y."/>
            <person name="Ma X."/>
            <person name="Pan Z."/>
            <person name="Kale S.D."/>
            <person name="Song Y."/>
            <person name="King H."/>
            <person name="Zhang Q."/>
            <person name="Presley C."/>
            <person name="Deng X."/>
            <person name="Wei C.I."/>
            <person name="Xiao S."/>
        </authorList>
    </citation>
    <scope>NUCLEOTIDE SEQUENCE [LARGE SCALE GENOMIC DNA]</scope>
    <source>
        <strain evidence="6">UMSG1</strain>
    </source>
</reference>
<dbReference type="PROSITE" id="PS00122">
    <property type="entry name" value="CARBOXYLESTERASE_B_1"/>
    <property type="match status" value="1"/>
</dbReference>
<evidence type="ECO:0000256" key="4">
    <source>
        <dbReference type="SAM" id="Phobius"/>
    </source>
</evidence>
<feature type="transmembrane region" description="Helical" evidence="4">
    <location>
        <begin position="582"/>
        <end position="601"/>
    </location>
</feature>
<dbReference type="AlphaFoldDB" id="A0A420J178"/>